<evidence type="ECO:0000256" key="4">
    <source>
        <dbReference type="PIRNR" id="PIRNR000779"/>
    </source>
</evidence>
<comment type="caution">
    <text evidence="5">The sequence shown here is derived from an EMBL/GenBank/DDBJ whole genome shotgun (WGS) entry which is preliminary data.</text>
</comment>
<dbReference type="PANTHER" id="PTHR10917">
    <property type="entry name" value="DNA-DIRECTED RNA POLYMERASES I, II, AND III SUBUNIT RPABC3"/>
    <property type="match status" value="1"/>
</dbReference>
<dbReference type="GO" id="GO:0005736">
    <property type="term" value="C:RNA polymerase I complex"/>
    <property type="evidence" value="ECO:0007669"/>
    <property type="project" value="TreeGrafter"/>
</dbReference>
<dbReference type="Gene3D" id="2.40.50.140">
    <property type="entry name" value="Nucleic acid-binding proteins"/>
    <property type="match status" value="1"/>
</dbReference>
<proteinExistence type="inferred from homology"/>
<dbReference type="EMBL" id="JAGHQL010000004">
    <property type="protein sequence ID" value="KAH0545573.1"/>
    <property type="molecule type" value="Genomic_DNA"/>
</dbReference>
<gene>
    <name evidence="5" type="ORF">FGG08_000404</name>
</gene>
<dbReference type="AlphaFoldDB" id="A0A9P8II93"/>
<comment type="subcellular location">
    <subcellularLocation>
        <location evidence="1">Nucleus</location>
    </subcellularLocation>
</comment>
<dbReference type="Pfam" id="PF03870">
    <property type="entry name" value="RNA_pol_Rpb8"/>
    <property type="match status" value="1"/>
</dbReference>
<dbReference type="GO" id="GO:0005665">
    <property type="term" value="C:RNA polymerase II, core complex"/>
    <property type="evidence" value="ECO:0007669"/>
    <property type="project" value="UniProtKB-UniRule"/>
</dbReference>
<dbReference type="FunFam" id="2.40.50.140:FF:000191">
    <property type="entry name" value="DNA-directed RNA polymerases I, II, and III subunit RPABC3"/>
    <property type="match status" value="1"/>
</dbReference>
<dbReference type="GO" id="GO:0003899">
    <property type="term" value="F:DNA-directed RNA polymerase activity"/>
    <property type="evidence" value="ECO:0007669"/>
    <property type="project" value="UniProtKB-UniRule"/>
</dbReference>
<dbReference type="PIRSF" id="PIRSF000779">
    <property type="entry name" value="RNA_pol_Rpb8"/>
    <property type="match status" value="1"/>
</dbReference>
<dbReference type="InterPro" id="IPR012340">
    <property type="entry name" value="NA-bd_OB-fold"/>
</dbReference>
<comment type="function">
    <text evidence="4">DNA-dependent RNA polymerase catalyzes the transcription of DNA into RNA using the four ribonucleoside triphosphates as substrates. Common component of RNA polymerases I, II and III which synthesize ribosomal RNA precursors, mRNA precursors and many functional non-coding RNAs, and small RNAs, such as 5S rRNA and tRNAs, respectively.</text>
</comment>
<comment type="similarity">
    <text evidence="2 4">Belongs to the eukaryotic RPB8 RNA polymerase subunit family.</text>
</comment>
<dbReference type="SUPFAM" id="SSF50249">
    <property type="entry name" value="Nucleic acid-binding proteins"/>
    <property type="match status" value="1"/>
</dbReference>
<dbReference type="GO" id="GO:0005666">
    <property type="term" value="C:RNA polymerase III complex"/>
    <property type="evidence" value="ECO:0007669"/>
    <property type="project" value="TreeGrafter"/>
</dbReference>
<protein>
    <recommendedName>
        <fullName evidence="4">DNA-directed RNA polymerases I, II, and III subunit RPABC3</fullName>
    </recommendedName>
</protein>
<name>A0A9P8II93_9PEZI</name>
<dbReference type="GO" id="GO:0006351">
    <property type="term" value="P:DNA-templated transcription"/>
    <property type="evidence" value="ECO:0007669"/>
    <property type="project" value="UniProtKB-UniRule"/>
</dbReference>
<evidence type="ECO:0000256" key="3">
    <source>
        <dbReference type="ARBA" id="ARBA00023242"/>
    </source>
</evidence>
<evidence type="ECO:0000256" key="2">
    <source>
        <dbReference type="ARBA" id="ARBA00008912"/>
    </source>
</evidence>
<dbReference type="SMART" id="SM00658">
    <property type="entry name" value="RPOL8c"/>
    <property type="match status" value="1"/>
</dbReference>
<dbReference type="PANTHER" id="PTHR10917:SF0">
    <property type="entry name" value="DNA-DIRECTED RNA POLYMERASES I, II, AND III SUBUNIT RPABC3"/>
    <property type="match status" value="1"/>
</dbReference>
<evidence type="ECO:0000313" key="5">
    <source>
        <dbReference type="EMBL" id="KAH0545573.1"/>
    </source>
</evidence>
<keyword evidence="6" id="KW-1185">Reference proteome</keyword>
<accession>A0A9P8II93</accession>
<organism evidence="5 6">
    <name type="scientific">Glutinoglossum americanum</name>
    <dbReference type="NCBI Taxonomy" id="1670608"/>
    <lineage>
        <taxon>Eukaryota</taxon>
        <taxon>Fungi</taxon>
        <taxon>Dikarya</taxon>
        <taxon>Ascomycota</taxon>
        <taxon>Pezizomycotina</taxon>
        <taxon>Geoglossomycetes</taxon>
        <taxon>Geoglossales</taxon>
        <taxon>Geoglossaceae</taxon>
        <taxon>Glutinoglossum</taxon>
    </lineage>
</organism>
<dbReference type="Proteomes" id="UP000698800">
    <property type="component" value="Unassembled WGS sequence"/>
</dbReference>
<reference evidence="5" key="1">
    <citation type="submission" date="2021-03" db="EMBL/GenBank/DDBJ databases">
        <title>Comparative genomics and phylogenomic investigation of the class Geoglossomycetes provide insights into ecological specialization and systematics.</title>
        <authorList>
            <person name="Melie T."/>
            <person name="Pirro S."/>
            <person name="Miller A.N."/>
            <person name="Quandt A."/>
        </authorList>
    </citation>
    <scope>NUCLEOTIDE SEQUENCE</scope>
    <source>
        <strain evidence="5">GBOQ0MN5Z8</strain>
    </source>
</reference>
<evidence type="ECO:0000256" key="1">
    <source>
        <dbReference type="ARBA" id="ARBA00004123"/>
    </source>
</evidence>
<evidence type="ECO:0000313" key="6">
    <source>
        <dbReference type="Proteomes" id="UP000698800"/>
    </source>
</evidence>
<keyword evidence="3 4" id="KW-0539">Nucleus</keyword>
<dbReference type="OrthoDB" id="20018at2759"/>
<dbReference type="InterPro" id="IPR005570">
    <property type="entry name" value="RPABC3"/>
</dbReference>
<sequence>MSADSQLFDDTFNITGVDSQKYDRVSRLSGISTSNDITMTVDINTELYPCSVGDTVQLVLASTLSLDGSKDDGKGWRITSEGETSLADIFDYVCHGKIYRFEEGEGESIKVYISFGGLLLFMQGPYKKLTPLRMDYVYLLMKK</sequence>